<reference evidence="8" key="1">
    <citation type="submission" date="2020-11" db="EMBL/GenBank/DDBJ databases">
        <authorList>
            <consortium name="DOE Joint Genome Institute"/>
            <person name="Ahrendt S."/>
            <person name="Riley R."/>
            <person name="Andreopoulos W."/>
            <person name="LaButti K."/>
            <person name="Pangilinan J."/>
            <person name="Ruiz-duenas F.J."/>
            <person name="Barrasa J.M."/>
            <person name="Sanchez-Garcia M."/>
            <person name="Camarero S."/>
            <person name="Miyauchi S."/>
            <person name="Serrano A."/>
            <person name="Linde D."/>
            <person name="Babiker R."/>
            <person name="Drula E."/>
            <person name="Ayuso-Fernandez I."/>
            <person name="Pacheco R."/>
            <person name="Padilla G."/>
            <person name="Ferreira P."/>
            <person name="Barriuso J."/>
            <person name="Kellner H."/>
            <person name="Castanera R."/>
            <person name="Alfaro M."/>
            <person name="Ramirez L."/>
            <person name="Pisabarro A.G."/>
            <person name="Kuo A."/>
            <person name="Tritt A."/>
            <person name="Lipzen A."/>
            <person name="He G."/>
            <person name="Yan M."/>
            <person name="Ng V."/>
            <person name="Cullen D."/>
            <person name="Martin F."/>
            <person name="Rosso M.-N."/>
            <person name="Henrissat B."/>
            <person name="Hibbett D."/>
            <person name="Martinez A.T."/>
            <person name="Grigoriev I.V."/>
        </authorList>
    </citation>
    <scope>NUCLEOTIDE SEQUENCE</scope>
    <source>
        <strain evidence="8">AH 44721</strain>
    </source>
</reference>
<dbReference type="Pfam" id="PF13361">
    <property type="entry name" value="UvrD_C"/>
    <property type="match status" value="1"/>
</dbReference>
<keyword evidence="1 5" id="KW-0547">Nucleotide-binding</keyword>
<feature type="binding site" evidence="5">
    <location>
        <begin position="493"/>
        <end position="500"/>
    </location>
    <ligand>
        <name>ATP</name>
        <dbReference type="ChEBI" id="CHEBI:30616"/>
    </ligand>
</feature>
<evidence type="ECO:0000256" key="2">
    <source>
        <dbReference type="ARBA" id="ARBA00022801"/>
    </source>
</evidence>
<dbReference type="PANTHER" id="PTHR21529">
    <property type="entry name" value="MAMMARY TURMOR VIRUS RECEPTOR HOMOLOG 1, 2 MTVR1, 2"/>
    <property type="match status" value="1"/>
</dbReference>
<dbReference type="InterPro" id="IPR027417">
    <property type="entry name" value="P-loop_NTPase"/>
</dbReference>
<sequence length="2178" mass="250033">MSRKVSYRAGLFDSKNLLTLDSISDALFEFSGVISSSNCIQALEELMEESNIVELILSCMNDEILLQKWILEQFPSDPKLFETSFSCKLLCKLSKFFLFQSSADDRDIFQRYHQTVGLAAETLQSLSAMTFLEGTPGVSSNRPGASKKLMAKSSQREKKQAAKAARRSSINKEPFEIVEVPIPRTYSELSMTTTSFINRLKDILEYYLRRIRSPEISAIIQESFLQPAELESVSGPVLSAEISPPETPVTMDVPDLFPFVQPMKSAVYFDSPQGFGEWRILVSTRADKNLREHHKKSRGTFEIIVNKIKDLSRGHFSPDNHKRLSGPNTEIPIFEAKMTSDLRLIYQVDCVADYDTTDETQILRIFGIYTHKQMRTGLWDSVAAQLSTRGSEYRKKCLRRVLVDGDVYRPAHFSSGSVIVENEAEEEPSRVVQSMPIDHDNQIHRLLTLEKYVTISQELLDSIEADRDVTFPFEVSVHERTIIQHPLSCYVLGRSGTGKTTTMLFKMLFIERAYRIAGENATRPRQIFVTQSRVLASKVKELFETYLASLTTASTNIAVEMRRKKADTDEYDFLRNDADFADLENNLPPKFGELEDKHFPIFITIDHLYAMIEAELGEPPKDHQVTPFRAVKGKLVTFDRFLSEYWPYFNQTLKKRLHPSLIFNEIMGVILGSKGSLTSSEGHLDRATYEKLSSRTQPTFANHRSAVYDIFESYQRMKHELRDFDAPDRTRNILQALKQQPLPGQMFDQLYVDETQDNLLIDAVVLRMLCRNADGLFWAGDTAQTISNGSSFRFNDLKRVMFQIEAHVPKSTDSEPMKRNRSKEPKMFHLAVNYRSHAGIVNCAHSVIDLIQQYWPYSIDILPRELGAVVGAIPIFYRDIYPEFIRDGHFLSRDRNRREKIELGADQCILVRDDAAKKRLLEEIGKVGLVLTLYDSKGLEFNDVFLYNFFHDSIVDASQWRLVLNGILEETSQSPQAVPKFDPTRHAAICSELKFLYVAITRARNNLRIADESLKGESMRALWESRGEIQSCYPVDDLSDFAVPSSRDDWEKRAAEFFRHEKYALARDSYEKACKPKAAAISHAFYLRQVAIRTPARQKDGVNQRTKAFRAAAEAFSLCACEAQDVQAKKGYYRLSAKCSEQASDSASDLSLAAKRYRLAEDFFDAAKLFRRCGHFEDLHDILINHRDKIAGADTDVLDALQGVARLYFVSKKDYSKTHQLFSTFEEEIEFLEDCDFDLAQLDLLLLHGRKSEAAGVHLAEGRIIEAIDLFIDDGNAEKAKECIFQGLWERLSFGFFKSPDTEINWQQIGELLDRFDSLDQSLMPEFDLLELEMFRTIFSREFNKLSHLADKFLVAGKLNAALLCLDYQFADTPEFTGLDMLQLLQILKQFWRYICILQDLAFQVDPTVEKGTWALIGIKQQDDDFLVPPNSLIHRHILRLETHGNEVEESISSVRVLSGNELRACFHKCMQNRLQDRVARENDMCRRALGFIKHPCLRHLTKYDCDPLTCRRSHRLPDVSWFRHLVDLHLLQILIYSTIWRIESPREANSQQRFWIGRLYDVLNPPHYSLGSPCLVPEDDFDIRKALTTLLDWIRKITSDLDCWRPSFLTLVMQTADLAFTFDKKQASVYMYRSNFIASPMNVPGRYLRGETRQNTLHELLVSFNGRGSSSLLMGILFIRHIMELSIPVDINAYFAFIEKICGSLIAFGKYQWRQSFHNVVLPRSWLTAIMKQFDPVEVAEQDASRFWLLLQPLEELLRAIYFSSPKSEHLLYGHGFGNTIANQGNVIRSIYLSRICRCLGLLFYNIGVITFRNQIRNIFSSLRQNEHHGFSHLYARYIFAEDDLAILKATRRSVQDSPLDEMVQIFHSERVQYPIRDVFGLRRIVYTKQEDLIDLLSESSCTIAQFDKDVPQTLTSETLTTDTVPLEEEQEDDLSSSEGYGEAADTDAIPEVEIPEDVHGGHSEEEIAAALLLQSFCRKVLQRKHSDNEPGLDGDIYRWSLQYSKYTPLCLNRSYKMRMLCFLPLLQASLQPLLALLLARKKELNKMLTSEDVKHEQLDEVGLTLSRASDIIKTVKRLQNALHPKSELHRRENIDTLKQNVEEVLNLCGLELPVQLPEEVRAKLGIVHIGMIQTPPTLEIITNQNEKRPALNTEDLTDFVDHGKDWEDPEDDDTEQ</sequence>
<evidence type="ECO:0000256" key="3">
    <source>
        <dbReference type="ARBA" id="ARBA00022806"/>
    </source>
</evidence>
<evidence type="ECO:0000313" key="8">
    <source>
        <dbReference type="EMBL" id="KAF8885252.1"/>
    </source>
</evidence>
<dbReference type="InterPro" id="IPR014016">
    <property type="entry name" value="UvrD-like_ATP-bd"/>
</dbReference>
<organism evidence="8 9">
    <name type="scientific">Gymnopilus junonius</name>
    <name type="common">Spectacular rustgill mushroom</name>
    <name type="synonym">Gymnopilus spectabilis subsp. junonius</name>
    <dbReference type="NCBI Taxonomy" id="109634"/>
    <lineage>
        <taxon>Eukaryota</taxon>
        <taxon>Fungi</taxon>
        <taxon>Dikarya</taxon>
        <taxon>Basidiomycota</taxon>
        <taxon>Agaricomycotina</taxon>
        <taxon>Agaricomycetes</taxon>
        <taxon>Agaricomycetidae</taxon>
        <taxon>Agaricales</taxon>
        <taxon>Agaricineae</taxon>
        <taxon>Hymenogastraceae</taxon>
        <taxon>Gymnopilus</taxon>
    </lineage>
</organism>
<gene>
    <name evidence="8" type="ORF">CPB84DRAFT_1788531</name>
</gene>
<keyword evidence="3 5" id="KW-0347">Helicase</keyword>
<dbReference type="GO" id="GO:0005524">
    <property type="term" value="F:ATP binding"/>
    <property type="evidence" value="ECO:0007669"/>
    <property type="project" value="UniProtKB-UniRule"/>
</dbReference>
<dbReference type="InterPro" id="IPR014017">
    <property type="entry name" value="DNA_helicase_UvrD-like_C"/>
</dbReference>
<accession>A0A9P5TJJ6</accession>
<dbReference type="PROSITE" id="PS51198">
    <property type="entry name" value="UVRD_HELICASE_ATP_BIND"/>
    <property type="match status" value="1"/>
</dbReference>
<dbReference type="Proteomes" id="UP000724874">
    <property type="component" value="Unassembled WGS sequence"/>
</dbReference>
<name>A0A9P5TJJ6_GYMJU</name>
<keyword evidence="9" id="KW-1185">Reference proteome</keyword>
<evidence type="ECO:0000256" key="6">
    <source>
        <dbReference type="SAM" id="MobiDB-lite"/>
    </source>
</evidence>
<proteinExistence type="predicted"/>
<protein>
    <recommendedName>
        <fullName evidence="7">UvrD-like helicase ATP-binding domain-containing protein</fullName>
    </recommendedName>
</protein>
<keyword evidence="2 5" id="KW-0378">Hydrolase</keyword>
<keyword evidence="4 5" id="KW-0067">ATP-binding</keyword>
<feature type="region of interest" description="Disordered" evidence="6">
    <location>
        <begin position="137"/>
        <end position="168"/>
    </location>
</feature>
<feature type="compositionally biased region" description="Acidic residues" evidence="6">
    <location>
        <begin position="2169"/>
        <end position="2178"/>
    </location>
</feature>
<feature type="region of interest" description="Disordered" evidence="6">
    <location>
        <begin position="1919"/>
        <end position="1950"/>
    </location>
</feature>
<feature type="domain" description="UvrD-like helicase ATP-binding" evidence="7">
    <location>
        <begin position="472"/>
        <end position="837"/>
    </location>
</feature>
<dbReference type="GO" id="GO:0016787">
    <property type="term" value="F:hydrolase activity"/>
    <property type="evidence" value="ECO:0007669"/>
    <property type="project" value="UniProtKB-UniRule"/>
</dbReference>
<evidence type="ECO:0000259" key="7">
    <source>
        <dbReference type="PROSITE" id="PS51198"/>
    </source>
</evidence>
<evidence type="ECO:0000256" key="1">
    <source>
        <dbReference type="ARBA" id="ARBA00022741"/>
    </source>
</evidence>
<evidence type="ECO:0000256" key="5">
    <source>
        <dbReference type="PROSITE-ProRule" id="PRU00560"/>
    </source>
</evidence>
<feature type="compositionally biased region" description="Acidic residues" evidence="6">
    <location>
        <begin position="1927"/>
        <end position="1937"/>
    </location>
</feature>
<comment type="caution">
    <text evidence="8">The sequence shown here is derived from an EMBL/GenBank/DDBJ whole genome shotgun (WGS) entry which is preliminary data.</text>
</comment>
<dbReference type="EMBL" id="JADNYJ010000103">
    <property type="protein sequence ID" value="KAF8885252.1"/>
    <property type="molecule type" value="Genomic_DNA"/>
</dbReference>
<dbReference type="SUPFAM" id="SSF52540">
    <property type="entry name" value="P-loop containing nucleoside triphosphate hydrolases"/>
    <property type="match status" value="1"/>
</dbReference>
<dbReference type="PANTHER" id="PTHR21529:SF4">
    <property type="entry name" value="TPR AND ANKYRIN REPEAT-CONTAINING PROTEIN 1"/>
    <property type="match status" value="1"/>
</dbReference>
<dbReference type="Gene3D" id="3.40.50.300">
    <property type="entry name" value="P-loop containing nucleotide triphosphate hydrolases"/>
    <property type="match status" value="2"/>
</dbReference>
<evidence type="ECO:0000256" key="4">
    <source>
        <dbReference type="ARBA" id="ARBA00022840"/>
    </source>
</evidence>
<feature type="region of interest" description="Disordered" evidence="6">
    <location>
        <begin position="2146"/>
        <end position="2178"/>
    </location>
</feature>
<dbReference type="InterPro" id="IPR039904">
    <property type="entry name" value="TRANK1"/>
</dbReference>
<dbReference type="Pfam" id="PF00580">
    <property type="entry name" value="UvrD-helicase"/>
    <property type="match status" value="1"/>
</dbReference>
<evidence type="ECO:0000313" key="9">
    <source>
        <dbReference type="Proteomes" id="UP000724874"/>
    </source>
</evidence>
<dbReference type="OrthoDB" id="3156807at2759"/>
<dbReference type="GO" id="GO:0004386">
    <property type="term" value="F:helicase activity"/>
    <property type="evidence" value="ECO:0007669"/>
    <property type="project" value="UniProtKB-UniRule"/>
</dbReference>